<evidence type="ECO:0000256" key="1">
    <source>
        <dbReference type="SAM" id="MobiDB-lite"/>
    </source>
</evidence>
<feature type="region of interest" description="Disordered" evidence="1">
    <location>
        <begin position="16"/>
        <end position="72"/>
    </location>
</feature>
<keyword evidence="3" id="KW-1185">Reference proteome</keyword>
<dbReference type="PANTHER" id="PTHR38846">
    <property type="entry name" value="C3H1-TYPE DOMAIN-CONTAINING PROTEIN"/>
    <property type="match status" value="1"/>
</dbReference>
<feature type="compositionally biased region" description="Polar residues" evidence="1">
    <location>
        <begin position="53"/>
        <end position="62"/>
    </location>
</feature>
<name>A8N8D4_COPC7</name>
<reference evidence="2 3" key="1">
    <citation type="journal article" date="2010" name="Proc. Natl. Acad. Sci. U.S.A.">
        <title>Insights into evolution of multicellular fungi from the assembled chromosomes of the mushroom Coprinopsis cinerea (Coprinus cinereus).</title>
        <authorList>
            <person name="Stajich J.E."/>
            <person name="Wilke S.K."/>
            <person name="Ahren D."/>
            <person name="Au C.H."/>
            <person name="Birren B.W."/>
            <person name="Borodovsky M."/>
            <person name="Burns C."/>
            <person name="Canback B."/>
            <person name="Casselton L.A."/>
            <person name="Cheng C.K."/>
            <person name="Deng J."/>
            <person name="Dietrich F.S."/>
            <person name="Fargo D.C."/>
            <person name="Farman M.L."/>
            <person name="Gathman A.C."/>
            <person name="Goldberg J."/>
            <person name="Guigo R."/>
            <person name="Hoegger P.J."/>
            <person name="Hooker J.B."/>
            <person name="Huggins A."/>
            <person name="James T.Y."/>
            <person name="Kamada T."/>
            <person name="Kilaru S."/>
            <person name="Kodira C."/>
            <person name="Kues U."/>
            <person name="Kupfer D."/>
            <person name="Kwan H.S."/>
            <person name="Lomsadze A."/>
            <person name="Li W."/>
            <person name="Lilly W.W."/>
            <person name="Ma L.J."/>
            <person name="Mackey A.J."/>
            <person name="Manning G."/>
            <person name="Martin F."/>
            <person name="Muraguchi H."/>
            <person name="Natvig D.O."/>
            <person name="Palmerini H."/>
            <person name="Ramesh M.A."/>
            <person name="Rehmeyer C.J."/>
            <person name="Roe B.A."/>
            <person name="Shenoy N."/>
            <person name="Stanke M."/>
            <person name="Ter-Hovhannisyan V."/>
            <person name="Tunlid A."/>
            <person name="Velagapudi R."/>
            <person name="Vision T.J."/>
            <person name="Zeng Q."/>
            <person name="Zolan M.E."/>
            <person name="Pukkila P.J."/>
        </authorList>
    </citation>
    <scope>NUCLEOTIDE SEQUENCE [LARGE SCALE GENOMIC DNA]</scope>
    <source>
        <strain evidence="3">Okayama-7 / 130 / ATCC MYA-4618 / FGSC 9003</strain>
    </source>
</reference>
<dbReference type="VEuPathDB" id="FungiDB:CC1G_03981"/>
<dbReference type="InParanoid" id="A8N8D4"/>
<protein>
    <submittedName>
        <fullName evidence="2">Uncharacterized protein</fullName>
    </submittedName>
</protein>
<dbReference type="RefSeq" id="XP_001831090.1">
    <property type="nucleotide sequence ID" value="XM_001831038.1"/>
</dbReference>
<dbReference type="PANTHER" id="PTHR38846:SF1">
    <property type="entry name" value="C3H1-TYPE DOMAIN-CONTAINING PROTEIN"/>
    <property type="match status" value="1"/>
</dbReference>
<proteinExistence type="predicted"/>
<sequence>MEPVPPLEATIVEVVEDDVGPDSAGENQDVQQEQEQEQIQGQDQGQTQEPVQAPQTRASNEDTGPPPRIDGPLQTFFDRFLPNFIFDPRNPSYDEYHRLEAFRKQTNHPSLATTTRKALLEEFRIALIEQFHFRFGRDVESLDAWRALCVAMKIEPVPDTLKEARKAVFNTHVNLVDLTDEYEDWGRLTKFSSEAELSDYTLRTKYIFPRNKINRRTILYMLLRRIYFPPPVGTVRNERNRLVIPGSAPREEGGPKQKRGRRGARRRKGSRRTDSSDVPVNNPETGGQP</sequence>
<accession>A8N8D4</accession>
<organism evidence="2 3">
    <name type="scientific">Coprinopsis cinerea (strain Okayama-7 / 130 / ATCC MYA-4618 / FGSC 9003)</name>
    <name type="common">Inky cap fungus</name>
    <name type="synonym">Hormographiella aspergillata</name>
    <dbReference type="NCBI Taxonomy" id="240176"/>
    <lineage>
        <taxon>Eukaryota</taxon>
        <taxon>Fungi</taxon>
        <taxon>Dikarya</taxon>
        <taxon>Basidiomycota</taxon>
        <taxon>Agaricomycotina</taxon>
        <taxon>Agaricomycetes</taxon>
        <taxon>Agaricomycetidae</taxon>
        <taxon>Agaricales</taxon>
        <taxon>Agaricineae</taxon>
        <taxon>Psathyrellaceae</taxon>
        <taxon>Coprinopsis</taxon>
    </lineage>
</organism>
<dbReference type="OrthoDB" id="6105938at2759"/>
<feature type="compositionally biased region" description="Low complexity" evidence="1">
    <location>
        <begin position="28"/>
        <end position="52"/>
    </location>
</feature>
<feature type="region of interest" description="Disordered" evidence="1">
    <location>
        <begin position="243"/>
        <end position="289"/>
    </location>
</feature>
<evidence type="ECO:0000313" key="2">
    <source>
        <dbReference type="EMBL" id="EAU90712.1"/>
    </source>
</evidence>
<dbReference type="OMA" id="AVFNTHV"/>
<dbReference type="KEGG" id="cci:CC1G_03981"/>
<dbReference type="AlphaFoldDB" id="A8N8D4"/>
<dbReference type="GeneID" id="6007551"/>
<feature type="compositionally biased region" description="Polar residues" evidence="1">
    <location>
        <begin position="276"/>
        <end position="289"/>
    </location>
</feature>
<feature type="compositionally biased region" description="Basic residues" evidence="1">
    <location>
        <begin position="256"/>
        <end position="270"/>
    </location>
</feature>
<gene>
    <name evidence="2" type="ORF">CC1G_03981</name>
</gene>
<evidence type="ECO:0000313" key="3">
    <source>
        <dbReference type="Proteomes" id="UP000001861"/>
    </source>
</evidence>
<comment type="caution">
    <text evidence="2">The sequence shown here is derived from an EMBL/GenBank/DDBJ whole genome shotgun (WGS) entry which is preliminary data.</text>
</comment>
<dbReference type="EMBL" id="AACS02000007">
    <property type="protein sequence ID" value="EAU90712.1"/>
    <property type="molecule type" value="Genomic_DNA"/>
</dbReference>
<dbReference type="Proteomes" id="UP000001861">
    <property type="component" value="Unassembled WGS sequence"/>
</dbReference>